<dbReference type="SUPFAM" id="SSF101148">
    <property type="entry name" value="Plant invertase/pectin methylesterase inhibitor"/>
    <property type="match status" value="1"/>
</dbReference>
<dbReference type="PANTHER" id="PTHR31080:SF64">
    <property type="entry name" value="PLANT INVERTASE_PECTIN METHYLESTERASE INHIBITOR SUPERFAMILY PROTEIN"/>
    <property type="match status" value="1"/>
</dbReference>
<keyword evidence="1 3" id="KW-0732">Signal</keyword>
<dbReference type="PANTHER" id="PTHR31080">
    <property type="entry name" value="PECTINESTERASE INHIBITOR-LIKE"/>
    <property type="match status" value="1"/>
</dbReference>
<proteinExistence type="inferred from homology"/>
<accession>A0ABD1A2J9</accession>
<dbReference type="NCBIfam" id="TIGR01614">
    <property type="entry name" value="PME_inhib"/>
    <property type="match status" value="1"/>
</dbReference>
<sequence length="217" mass="23738">MKMVSQSHTTTMFLFFTAFLFIFQSVAATVRYTPKQNTTTKDIYFIRKSCNMTEYPDVCFTSLSSYASAVHKSPGKLAKVSIAVSITKAKSTAAYLSTLSRSANNNIISECVSFVEDAKDDMKLSLRQLRSMLVEDAAGRRSGKTFRGLVDDVRTYLSSSLASEDTCIDGLEETGQEGVIKNKVSDSVNALIRITSDALTLVTLYANNGAPPPPFSM</sequence>
<dbReference type="Proteomes" id="UP001558713">
    <property type="component" value="Unassembled WGS sequence"/>
</dbReference>
<dbReference type="EMBL" id="JBANAX010000597">
    <property type="protein sequence ID" value="KAL1201078.1"/>
    <property type="molecule type" value="Genomic_DNA"/>
</dbReference>
<dbReference type="Pfam" id="PF04043">
    <property type="entry name" value="PMEI"/>
    <property type="match status" value="1"/>
</dbReference>
<dbReference type="Gene3D" id="1.20.140.40">
    <property type="entry name" value="Invertase/pectin methylesterase inhibitor family protein"/>
    <property type="match status" value="1"/>
</dbReference>
<evidence type="ECO:0000313" key="6">
    <source>
        <dbReference type="Proteomes" id="UP001558713"/>
    </source>
</evidence>
<feature type="domain" description="Pectinesterase inhibitor" evidence="4">
    <location>
        <begin position="41"/>
        <end position="201"/>
    </location>
</feature>
<comment type="similarity">
    <text evidence="2">Belongs to the PMEI family.</text>
</comment>
<evidence type="ECO:0000256" key="2">
    <source>
        <dbReference type="ARBA" id="ARBA00038471"/>
    </source>
</evidence>
<evidence type="ECO:0000256" key="3">
    <source>
        <dbReference type="SAM" id="SignalP"/>
    </source>
</evidence>
<evidence type="ECO:0000313" key="5">
    <source>
        <dbReference type="EMBL" id="KAL1201078.1"/>
    </source>
</evidence>
<organism evidence="5 6">
    <name type="scientific">Cardamine amara subsp. amara</name>
    <dbReference type="NCBI Taxonomy" id="228776"/>
    <lineage>
        <taxon>Eukaryota</taxon>
        <taxon>Viridiplantae</taxon>
        <taxon>Streptophyta</taxon>
        <taxon>Embryophyta</taxon>
        <taxon>Tracheophyta</taxon>
        <taxon>Spermatophyta</taxon>
        <taxon>Magnoliopsida</taxon>
        <taxon>eudicotyledons</taxon>
        <taxon>Gunneridae</taxon>
        <taxon>Pentapetalae</taxon>
        <taxon>rosids</taxon>
        <taxon>malvids</taxon>
        <taxon>Brassicales</taxon>
        <taxon>Brassicaceae</taxon>
        <taxon>Cardamineae</taxon>
        <taxon>Cardamine</taxon>
    </lineage>
</organism>
<evidence type="ECO:0000259" key="4">
    <source>
        <dbReference type="SMART" id="SM00856"/>
    </source>
</evidence>
<dbReference type="AlphaFoldDB" id="A0ABD1A2J9"/>
<feature type="chain" id="PRO_5044763525" evidence="3">
    <location>
        <begin position="29"/>
        <end position="217"/>
    </location>
</feature>
<keyword evidence="6" id="KW-1185">Reference proteome</keyword>
<gene>
    <name evidence="5" type="ORF">V5N11_014477</name>
</gene>
<feature type="signal peptide" evidence="3">
    <location>
        <begin position="1"/>
        <end position="28"/>
    </location>
</feature>
<dbReference type="CDD" id="cd15798">
    <property type="entry name" value="PMEI-like_3"/>
    <property type="match status" value="1"/>
</dbReference>
<protein>
    <submittedName>
        <fullName evidence="5">Pectinesterase inhibitor 7</fullName>
    </submittedName>
</protein>
<dbReference type="InterPro" id="IPR006501">
    <property type="entry name" value="Pectinesterase_inhib_dom"/>
</dbReference>
<comment type="caution">
    <text evidence="5">The sequence shown here is derived from an EMBL/GenBank/DDBJ whole genome shotgun (WGS) entry which is preliminary data.</text>
</comment>
<dbReference type="InterPro" id="IPR051955">
    <property type="entry name" value="PME_Inhibitor"/>
</dbReference>
<name>A0ABD1A2J9_CARAN</name>
<dbReference type="InterPro" id="IPR035513">
    <property type="entry name" value="Invertase/methylesterase_inhib"/>
</dbReference>
<evidence type="ECO:0000256" key="1">
    <source>
        <dbReference type="ARBA" id="ARBA00022729"/>
    </source>
</evidence>
<reference evidence="5 6" key="1">
    <citation type="submission" date="2024-04" db="EMBL/GenBank/DDBJ databases">
        <title>Genome assembly C_amara_ONT_v2.</title>
        <authorList>
            <person name="Yant L."/>
            <person name="Moore C."/>
            <person name="Slenker M."/>
        </authorList>
    </citation>
    <scope>NUCLEOTIDE SEQUENCE [LARGE SCALE GENOMIC DNA]</scope>
    <source>
        <tissue evidence="5">Leaf</tissue>
    </source>
</reference>
<dbReference type="SMART" id="SM00856">
    <property type="entry name" value="PMEI"/>
    <property type="match status" value="1"/>
</dbReference>